<reference evidence="2" key="1">
    <citation type="submission" date="2023-05" db="EMBL/GenBank/DDBJ databases">
        <authorList>
            <person name="Du J."/>
        </authorList>
    </citation>
    <scope>NUCLEOTIDE SEQUENCE</scope>
    <source>
        <strain evidence="2">UMB1064</strain>
    </source>
</reference>
<proteinExistence type="predicted"/>
<dbReference type="EMBL" id="JASOOY020000002">
    <property type="protein sequence ID" value="MEO3716105.1"/>
    <property type="molecule type" value="Genomic_DNA"/>
</dbReference>
<keyword evidence="1" id="KW-1133">Transmembrane helix</keyword>
<dbReference type="RefSeq" id="WP_049189298.1">
    <property type="nucleotide sequence ID" value="NZ_JALXMX010000004.1"/>
</dbReference>
<evidence type="ECO:0000256" key="1">
    <source>
        <dbReference type="SAM" id="Phobius"/>
    </source>
</evidence>
<evidence type="ECO:0000313" key="2">
    <source>
        <dbReference type="EMBL" id="MEO3716105.1"/>
    </source>
</evidence>
<evidence type="ECO:0000313" key="3">
    <source>
        <dbReference type="Proteomes" id="UP001223646"/>
    </source>
</evidence>
<sequence>MNECYSAALWAGTTLIVAWAIGSIVGHLLGAWLASWLENRAIRKERQCVTQLMADAEAQREQYPTPAEQ</sequence>
<keyword evidence="1" id="KW-0812">Transmembrane</keyword>
<gene>
    <name evidence="2" type="ORF">QP460_000655</name>
</gene>
<reference evidence="2" key="2">
    <citation type="submission" date="2024-05" db="EMBL/GenBank/DDBJ databases">
        <authorList>
            <person name="Wolfe A."/>
        </authorList>
    </citation>
    <scope>NUCLEOTIDE SEQUENCE</scope>
    <source>
        <strain evidence="2">UMB1064</strain>
    </source>
</reference>
<organism evidence="2 3">
    <name type="scientific">Corynebacterium amycolatum</name>
    <dbReference type="NCBI Taxonomy" id="43765"/>
    <lineage>
        <taxon>Bacteria</taxon>
        <taxon>Bacillati</taxon>
        <taxon>Actinomycetota</taxon>
        <taxon>Actinomycetes</taxon>
        <taxon>Mycobacteriales</taxon>
        <taxon>Corynebacteriaceae</taxon>
        <taxon>Corynebacterium</taxon>
    </lineage>
</organism>
<name>A0AAW9SSI4_CORAY</name>
<protein>
    <recommendedName>
        <fullName evidence="4">LapA family protein</fullName>
    </recommendedName>
</protein>
<feature type="transmembrane region" description="Helical" evidence="1">
    <location>
        <begin position="16"/>
        <end position="37"/>
    </location>
</feature>
<dbReference type="Proteomes" id="UP001223646">
    <property type="component" value="Unassembled WGS sequence"/>
</dbReference>
<keyword evidence="1" id="KW-0472">Membrane</keyword>
<accession>A0AAW9SSI4</accession>
<comment type="caution">
    <text evidence="2">The sequence shown here is derived from an EMBL/GenBank/DDBJ whole genome shotgun (WGS) entry which is preliminary data.</text>
</comment>
<evidence type="ECO:0008006" key="4">
    <source>
        <dbReference type="Google" id="ProtNLM"/>
    </source>
</evidence>
<dbReference type="AlphaFoldDB" id="A0AAW9SSI4"/>